<gene>
    <name evidence="2" type="ORF">AVEN_54583_1</name>
</gene>
<reference evidence="2 3" key="1">
    <citation type="journal article" date="2019" name="Sci. Rep.">
        <title>Orb-weaving spider Araneus ventricosus genome elucidates the spidroin gene catalogue.</title>
        <authorList>
            <person name="Kono N."/>
            <person name="Nakamura H."/>
            <person name="Ohtoshi R."/>
            <person name="Moran D.A.P."/>
            <person name="Shinohara A."/>
            <person name="Yoshida Y."/>
            <person name="Fujiwara M."/>
            <person name="Mori M."/>
            <person name="Tomita M."/>
            <person name="Arakawa K."/>
        </authorList>
    </citation>
    <scope>NUCLEOTIDE SEQUENCE [LARGE SCALE GENOMIC DNA]</scope>
</reference>
<feature type="region of interest" description="Disordered" evidence="1">
    <location>
        <begin position="1"/>
        <end position="33"/>
    </location>
</feature>
<evidence type="ECO:0000313" key="2">
    <source>
        <dbReference type="EMBL" id="GBL92928.1"/>
    </source>
</evidence>
<feature type="compositionally biased region" description="Basic residues" evidence="1">
    <location>
        <begin position="1"/>
        <end position="11"/>
    </location>
</feature>
<comment type="caution">
    <text evidence="2">The sequence shown here is derived from an EMBL/GenBank/DDBJ whole genome shotgun (WGS) entry which is preliminary data.</text>
</comment>
<evidence type="ECO:0000313" key="3">
    <source>
        <dbReference type="Proteomes" id="UP000499080"/>
    </source>
</evidence>
<dbReference type="Proteomes" id="UP000499080">
    <property type="component" value="Unassembled WGS sequence"/>
</dbReference>
<keyword evidence="3" id="KW-1185">Reference proteome</keyword>
<dbReference type="EMBL" id="BGPR01000090">
    <property type="protein sequence ID" value="GBL92928.1"/>
    <property type="molecule type" value="Genomic_DNA"/>
</dbReference>
<dbReference type="AlphaFoldDB" id="A0A4Y2BLI5"/>
<name>A0A4Y2BLI5_ARAVE</name>
<accession>A0A4Y2BLI5</accession>
<proteinExistence type="predicted"/>
<organism evidence="2 3">
    <name type="scientific">Araneus ventricosus</name>
    <name type="common">Orbweaver spider</name>
    <name type="synonym">Epeira ventricosa</name>
    <dbReference type="NCBI Taxonomy" id="182803"/>
    <lineage>
        <taxon>Eukaryota</taxon>
        <taxon>Metazoa</taxon>
        <taxon>Ecdysozoa</taxon>
        <taxon>Arthropoda</taxon>
        <taxon>Chelicerata</taxon>
        <taxon>Arachnida</taxon>
        <taxon>Araneae</taxon>
        <taxon>Araneomorphae</taxon>
        <taxon>Entelegynae</taxon>
        <taxon>Araneoidea</taxon>
        <taxon>Araneidae</taxon>
        <taxon>Araneus</taxon>
    </lineage>
</organism>
<evidence type="ECO:0000256" key="1">
    <source>
        <dbReference type="SAM" id="MobiDB-lite"/>
    </source>
</evidence>
<sequence length="142" mass="15857">MSALRYSHKKKSVLDKSGERPGQATGPPLPIHPRPSIEVITIINTEIGWSSMAFRTKTRTLSSDSGNTSSRKMRYVVPLSRCGSKYVPIRRTFTIPAHTLTETYSMWVRDGPNLGIVQIKSFQGIITVNGRTLQHLIIPNHS</sequence>
<protein>
    <submittedName>
        <fullName evidence="2">Uncharacterized protein</fullName>
    </submittedName>
</protein>